<evidence type="ECO:0000313" key="3">
    <source>
        <dbReference type="Proteomes" id="UP000013909"/>
    </source>
</evidence>
<dbReference type="RefSeq" id="WP_010856433.1">
    <property type="nucleotide sequence ID" value="NZ_AQHR01000110.1"/>
</dbReference>
<feature type="transmembrane region" description="Helical" evidence="1">
    <location>
        <begin position="72"/>
        <end position="89"/>
    </location>
</feature>
<dbReference type="STRING" id="1232681.ADIS_4320"/>
<evidence type="ECO:0000313" key="2">
    <source>
        <dbReference type="EMBL" id="EON75149.1"/>
    </source>
</evidence>
<dbReference type="AlphaFoldDB" id="R7ZMB5"/>
<comment type="caution">
    <text evidence="2">The sequence shown here is derived from an EMBL/GenBank/DDBJ whole genome shotgun (WGS) entry which is preliminary data.</text>
</comment>
<dbReference type="EMBL" id="AQHR01000110">
    <property type="protein sequence ID" value="EON75149.1"/>
    <property type="molecule type" value="Genomic_DNA"/>
</dbReference>
<keyword evidence="1" id="KW-0812">Transmembrane</keyword>
<accession>R7ZMB5</accession>
<evidence type="ECO:0000256" key="1">
    <source>
        <dbReference type="SAM" id="Phobius"/>
    </source>
</evidence>
<dbReference type="OrthoDB" id="837666at2"/>
<keyword evidence="3" id="KW-1185">Reference proteome</keyword>
<proteinExistence type="predicted"/>
<gene>
    <name evidence="2" type="ORF">ADIS_4320</name>
</gene>
<dbReference type="Proteomes" id="UP000013909">
    <property type="component" value="Unassembled WGS sequence"/>
</dbReference>
<keyword evidence="1" id="KW-0472">Membrane</keyword>
<name>R7ZMB5_9BACT</name>
<sequence>MNNPKDNPKSNRWQGSLPEHFPDEKIWASLMASRCLESQVAGLKGIMPIYAPKEDLWAGIERELSRKNRFRAFFRISAAAMLVVGFWGINQLANRQTYDTADFLITQVSNDNTIDPIPLKIELPGPDPKIYPSQKDRKKYQPISAEMIEKVGMPLDIEILKTRIEVIELTEPPLPATMEIDQPMLRRKKTVAVVWEVPIRKVRIEGLEVELSDKELAAIQEIKMRKKGKLRIQINSLSARLYEKE</sequence>
<reference evidence="2 3" key="1">
    <citation type="submission" date="2013-02" db="EMBL/GenBank/DDBJ databases">
        <title>A novel strain isolated from Lonar lake, Maharashtra, India.</title>
        <authorList>
            <person name="Singh A."/>
        </authorList>
    </citation>
    <scope>NUCLEOTIDE SEQUENCE [LARGE SCALE GENOMIC DNA]</scope>
    <source>
        <strain evidence="2 3">AK24</strain>
    </source>
</reference>
<protein>
    <submittedName>
        <fullName evidence="2">Uncharacterized protein</fullName>
    </submittedName>
</protein>
<organism evidence="2 3">
    <name type="scientific">Lunatimonas lonarensis</name>
    <dbReference type="NCBI Taxonomy" id="1232681"/>
    <lineage>
        <taxon>Bacteria</taxon>
        <taxon>Pseudomonadati</taxon>
        <taxon>Bacteroidota</taxon>
        <taxon>Cytophagia</taxon>
        <taxon>Cytophagales</taxon>
        <taxon>Cyclobacteriaceae</taxon>
    </lineage>
</organism>
<keyword evidence="1" id="KW-1133">Transmembrane helix</keyword>